<evidence type="ECO:0000313" key="2">
    <source>
        <dbReference type="Proteomes" id="UP000886501"/>
    </source>
</evidence>
<evidence type="ECO:0000313" key="1">
    <source>
        <dbReference type="EMBL" id="KAF9652966.1"/>
    </source>
</evidence>
<name>A0ACB6ZV11_THEGA</name>
<sequence length="356" mass="37651">MFLVAVHGGAGDHPSSKSKVDEIKRALRLACMEAVTALSNRSSALDAVISSISVLENDACLNAGYGSNLTIDGQVECDASIMSDSDEFGSVGAVSGVRNPIQLAHAVLKHSLVPSPLGRVPPLMLVSQGARTFATSNKVPTCGLTALVAPRCISEWEHWKGLLVDSPSPTPQGDLDTKMLMQDTVGAISWDLNGKLATGVSSGGLLLKYPGRIGEAAVFGAGCWSQSDSQIGVACSVSGTGEQIIYAAIARTLSEELLESYSPQTGFDAENAFERVLGTHLRRHEDESRPAVGRRLSLPFGSILSRILARLWCAFTTASMAIAYASSYDTKPKALILRRPDRDSASAFIASLSLTR</sequence>
<accession>A0ACB6ZV11</accession>
<dbReference type="Proteomes" id="UP000886501">
    <property type="component" value="Unassembled WGS sequence"/>
</dbReference>
<reference evidence="1" key="2">
    <citation type="journal article" date="2020" name="Nat. Commun.">
        <title>Large-scale genome sequencing of mycorrhizal fungi provides insights into the early evolution of symbiotic traits.</title>
        <authorList>
            <person name="Miyauchi S."/>
            <person name="Kiss E."/>
            <person name="Kuo A."/>
            <person name="Drula E."/>
            <person name="Kohler A."/>
            <person name="Sanchez-Garcia M."/>
            <person name="Morin E."/>
            <person name="Andreopoulos B."/>
            <person name="Barry K.W."/>
            <person name="Bonito G."/>
            <person name="Buee M."/>
            <person name="Carver A."/>
            <person name="Chen C."/>
            <person name="Cichocki N."/>
            <person name="Clum A."/>
            <person name="Culley D."/>
            <person name="Crous P.W."/>
            <person name="Fauchery L."/>
            <person name="Girlanda M."/>
            <person name="Hayes R.D."/>
            <person name="Keri Z."/>
            <person name="LaButti K."/>
            <person name="Lipzen A."/>
            <person name="Lombard V."/>
            <person name="Magnuson J."/>
            <person name="Maillard F."/>
            <person name="Murat C."/>
            <person name="Nolan M."/>
            <person name="Ohm R.A."/>
            <person name="Pangilinan J."/>
            <person name="Pereira M.F."/>
            <person name="Perotto S."/>
            <person name="Peter M."/>
            <person name="Pfister S."/>
            <person name="Riley R."/>
            <person name="Sitrit Y."/>
            <person name="Stielow J.B."/>
            <person name="Szollosi G."/>
            <person name="Zifcakova L."/>
            <person name="Stursova M."/>
            <person name="Spatafora J.W."/>
            <person name="Tedersoo L."/>
            <person name="Vaario L.M."/>
            <person name="Yamada A."/>
            <person name="Yan M."/>
            <person name="Wang P."/>
            <person name="Xu J."/>
            <person name="Bruns T."/>
            <person name="Baldrian P."/>
            <person name="Vilgalys R."/>
            <person name="Dunand C."/>
            <person name="Henrissat B."/>
            <person name="Grigoriev I.V."/>
            <person name="Hibbett D."/>
            <person name="Nagy L.G."/>
            <person name="Martin F.M."/>
        </authorList>
    </citation>
    <scope>NUCLEOTIDE SEQUENCE</scope>
    <source>
        <strain evidence="1">P2</strain>
    </source>
</reference>
<proteinExistence type="predicted"/>
<gene>
    <name evidence="1" type="ORF">BDM02DRAFT_3242314</name>
</gene>
<reference evidence="1" key="1">
    <citation type="submission" date="2019-10" db="EMBL/GenBank/DDBJ databases">
        <authorList>
            <consortium name="DOE Joint Genome Institute"/>
            <person name="Kuo A."/>
            <person name="Miyauchi S."/>
            <person name="Kiss E."/>
            <person name="Drula E."/>
            <person name="Kohler A."/>
            <person name="Sanchez-Garcia M."/>
            <person name="Andreopoulos B."/>
            <person name="Barry K.W."/>
            <person name="Bonito G."/>
            <person name="Buee M."/>
            <person name="Carver A."/>
            <person name="Chen C."/>
            <person name="Cichocki N."/>
            <person name="Clum A."/>
            <person name="Culley D."/>
            <person name="Crous P.W."/>
            <person name="Fauchery L."/>
            <person name="Girlanda M."/>
            <person name="Hayes R."/>
            <person name="Keri Z."/>
            <person name="Labutti K."/>
            <person name="Lipzen A."/>
            <person name="Lombard V."/>
            <person name="Magnuson J."/>
            <person name="Maillard F."/>
            <person name="Morin E."/>
            <person name="Murat C."/>
            <person name="Nolan M."/>
            <person name="Ohm R."/>
            <person name="Pangilinan J."/>
            <person name="Pereira M."/>
            <person name="Perotto S."/>
            <person name="Peter M."/>
            <person name="Riley R."/>
            <person name="Sitrit Y."/>
            <person name="Stielow B."/>
            <person name="Szollosi G."/>
            <person name="Zifcakova L."/>
            <person name="Stursova M."/>
            <person name="Spatafora J.W."/>
            <person name="Tedersoo L."/>
            <person name="Vaario L.-M."/>
            <person name="Yamada A."/>
            <person name="Yan M."/>
            <person name="Wang P."/>
            <person name="Xu J."/>
            <person name="Bruns T."/>
            <person name="Baldrian P."/>
            <person name="Vilgalys R."/>
            <person name="Henrissat B."/>
            <person name="Grigoriev I.V."/>
            <person name="Hibbett D."/>
            <person name="Nagy L.G."/>
            <person name="Martin F.M."/>
        </authorList>
    </citation>
    <scope>NUCLEOTIDE SEQUENCE</scope>
    <source>
        <strain evidence="1">P2</strain>
    </source>
</reference>
<dbReference type="EMBL" id="MU117966">
    <property type="protein sequence ID" value="KAF9652966.1"/>
    <property type="molecule type" value="Genomic_DNA"/>
</dbReference>
<organism evidence="1 2">
    <name type="scientific">Thelephora ganbajun</name>
    <name type="common">Ganba fungus</name>
    <dbReference type="NCBI Taxonomy" id="370292"/>
    <lineage>
        <taxon>Eukaryota</taxon>
        <taxon>Fungi</taxon>
        <taxon>Dikarya</taxon>
        <taxon>Basidiomycota</taxon>
        <taxon>Agaricomycotina</taxon>
        <taxon>Agaricomycetes</taxon>
        <taxon>Thelephorales</taxon>
        <taxon>Thelephoraceae</taxon>
        <taxon>Thelephora</taxon>
    </lineage>
</organism>
<keyword evidence="2" id="KW-1185">Reference proteome</keyword>
<comment type="caution">
    <text evidence="1">The sequence shown here is derived from an EMBL/GenBank/DDBJ whole genome shotgun (WGS) entry which is preliminary data.</text>
</comment>
<protein>
    <submittedName>
        <fullName evidence="1">N-terminal nucleophile aminohydrolase</fullName>
    </submittedName>
</protein>